<accession>A0A430BWT2</accession>
<name>A0A430BWT2_SPHYA</name>
<evidence type="ECO:0000313" key="2">
    <source>
        <dbReference type="EMBL" id="RSU57214.1"/>
    </source>
</evidence>
<keyword evidence="1" id="KW-0472">Membrane</keyword>
<comment type="caution">
    <text evidence="2">The sequence shown here is derived from an EMBL/GenBank/DDBJ whole genome shotgun (WGS) entry which is preliminary data.</text>
</comment>
<organism evidence="2 3">
    <name type="scientific">Sphingobium yanoikuyae</name>
    <name type="common">Sphingomonas yanoikuyae</name>
    <dbReference type="NCBI Taxonomy" id="13690"/>
    <lineage>
        <taxon>Bacteria</taxon>
        <taxon>Pseudomonadati</taxon>
        <taxon>Pseudomonadota</taxon>
        <taxon>Alphaproteobacteria</taxon>
        <taxon>Sphingomonadales</taxon>
        <taxon>Sphingomonadaceae</taxon>
        <taxon>Sphingobium</taxon>
    </lineage>
</organism>
<dbReference type="RefSeq" id="WP_125998218.1">
    <property type="nucleotide sequence ID" value="NZ_QRAL01000009.1"/>
</dbReference>
<evidence type="ECO:0000256" key="1">
    <source>
        <dbReference type="SAM" id="Phobius"/>
    </source>
</evidence>
<proteinExistence type="predicted"/>
<reference evidence="2 3" key="1">
    <citation type="submission" date="2018-07" db="EMBL/GenBank/DDBJ databases">
        <title>Genomic and Epidemiologic Investigation of an Indolent Hospital Outbreak.</title>
        <authorList>
            <person name="Johnson R.C."/>
            <person name="Deming C."/>
            <person name="Conlan S."/>
            <person name="Zellmer C.J."/>
            <person name="Michelin A.V."/>
            <person name="Lee-Lin S."/>
            <person name="Thomas P.J."/>
            <person name="Park M."/>
            <person name="Weingarten R.A."/>
            <person name="Less J."/>
            <person name="Dekker J.P."/>
            <person name="Frank K.M."/>
            <person name="Musser K.A."/>
            <person name="Mcquiston J.R."/>
            <person name="Henderson D.K."/>
            <person name="Lau A.F."/>
            <person name="Palmore T.N."/>
            <person name="Segre J.A."/>
        </authorList>
    </citation>
    <scope>NUCLEOTIDE SEQUENCE [LARGE SCALE GENOMIC DNA]</scope>
    <source>
        <strain evidence="2 3">SK-NIH.Env6_1116</strain>
    </source>
</reference>
<dbReference type="AlphaFoldDB" id="A0A430BWT2"/>
<sequence>MAWLTSFLVSAGLSDRRARQLAIGLVLILLIIGVWIAKLIYDRRVIANHEAGSAAVQAQADRAADAAAATVRRTDDARLQAEAEALEKVTENAIKSDIGAARRAYYDCVRLQQQARSAGRLAPAC</sequence>
<dbReference type="Proteomes" id="UP000287401">
    <property type="component" value="Unassembled WGS sequence"/>
</dbReference>
<keyword evidence="1" id="KW-0812">Transmembrane</keyword>
<dbReference type="EMBL" id="QRAL01000009">
    <property type="protein sequence ID" value="RSU57214.1"/>
    <property type="molecule type" value="Genomic_DNA"/>
</dbReference>
<evidence type="ECO:0000313" key="3">
    <source>
        <dbReference type="Proteomes" id="UP000287401"/>
    </source>
</evidence>
<keyword evidence="1" id="KW-1133">Transmembrane helix</keyword>
<protein>
    <submittedName>
        <fullName evidence="2">Uncharacterized protein</fullName>
    </submittedName>
</protein>
<gene>
    <name evidence="2" type="ORF">DAH51_10400</name>
</gene>
<feature type="transmembrane region" description="Helical" evidence="1">
    <location>
        <begin position="20"/>
        <end position="41"/>
    </location>
</feature>